<reference evidence="1 2" key="1">
    <citation type="submission" date="2020-08" db="EMBL/GenBank/DDBJ databases">
        <title>A Genomic Blueprint of the Chicken Gut Microbiome.</title>
        <authorList>
            <person name="Gilroy R."/>
            <person name="Ravi A."/>
            <person name="Getino M."/>
            <person name="Pursley I."/>
            <person name="Horton D.L."/>
            <person name="Alikhan N.-F."/>
            <person name="Baker D."/>
            <person name="Gharbi K."/>
            <person name="Hall N."/>
            <person name="Watson M."/>
            <person name="Adriaenssens E.M."/>
            <person name="Foster-Nyarko E."/>
            <person name="Jarju S."/>
            <person name="Secka A."/>
            <person name="Antonio M."/>
            <person name="Oren A."/>
            <person name="Chaudhuri R."/>
            <person name="La Ragione R.M."/>
            <person name="Hildebrand F."/>
            <person name="Pallen M.J."/>
        </authorList>
    </citation>
    <scope>NUCLEOTIDE SEQUENCE [LARGE SCALE GENOMIC DNA]</scope>
    <source>
        <strain evidence="1 2">Sa4CUA7</strain>
    </source>
</reference>
<protein>
    <submittedName>
        <fullName evidence="1">DUF4194 domain-containing protein</fullName>
    </submittedName>
</protein>
<dbReference type="RefSeq" id="WP_191718581.1">
    <property type="nucleotide sequence ID" value="NZ_JACSQP010000004.1"/>
</dbReference>
<sequence length="238" mass="26698">MTTNADFEEVTELDTIADDPTDRTPLDLLGEEREVDDERSTIVQFDGDSGTLHADARAALVALLSNRFITAATHKKEWKGLTTHRYDIRSRLNDLYLDLEYDSRYEVAFKVQVRNTDSTRTFPHLLRSMTWNREQTIVLICLCIAHRNQTVAGASRAIVTAADIHAFTVSVRPKSATDHHMDAGRVDRAILAVAATGLLDSTKEEGVYIISPVIERLMPVTKLRELLAFLTSEDPTND</sequence>
<name>A0ABR8S1M0_9MICO</name>
<evidence type="ECO:0000313" key="1">
    <source>
        <dbReference type="EMBL" id="MBD7957373.1"/>
    </source>
</evidence>
<accession>A0ABR8S1M0</accession>
<gene>
    <name evidence="1" type="ORF">H9651_06960</name>
</gene>
<organism evidence="1 2">
    <name type="scientific">Microbacterium pullorum</name>
    <dbReference type="NCBI Taxonomy" id="2762236"/>
    <lineage>
        <taxon>Bacteria</taxon>
        <taxon>Bacillati</taxon>
        <taxon>Actinomycetota</taxon>
        <taxon>Actinomycetes</taxon>
        <taxon>Micrococcales</taxon>
        <taxon>Microbacteriaceae</taxon>
        <taxon>Microbacterium</taxon>
    </lineage>
</organism>
<keyword evidence="2" id="KW-1185">Reference proteome</keyword>
<proteinExistence type="predicted"/>
<dbReference type="EMBL" id="JACSQP010000004">
    <property type="protein sequence ID" value="MBD7957373.1"/>
    <property type="molecule type" value="Genomic_DNA"/>
</dbReference>
<dbReference type="Pfam" id="PF13835">
    <property type="entry name" value="DUF4194"/>
    <property type="match status" value="1"/>
</dbReference>
<comment type="caution">
    <text evidence="1">The sequence shown here is derived from an EMBL/GenBank/DDBJ whole genome shotgun (WGS) entry which is preliminary data.</text>
</comment>
<dbReference type="InterPro" id="IPR025449">
    <property type="entry name" value="JetB"/>
</dbReference>
<dbReference type="Proteomes" id="UP000648352">
    <property type="component" value="Unassembled WGS sequence"/>
</dbReference>
<evidence type="ECO:0000313" key="2">
    <source>
        <dbReference type="Proteomes" id="UP000648352"/>
    </source>
</evidence>